<keyword evidence="6" id="KW-1185">Reference proteome</keyword>
<feature type="region of interest" description="Disordered" evidence="2">
    <location>
        <begin position="866"/>
        <end position="886"/>
    </location>
</feature>
<feature type="region of interest" description="Disordered" evidence="2">
    <location>
        <begin position="1463"/>
        <end position="1483"/>
    </location>
</feature>
<dbReference type="Pfam" id="PF20148">
    <property type="entry name" value="DUF6531"/>
    <property type="match status" value="1"/>
</dbReference>
<dbReference type="PANTHER" id="PTHR32305">
    <property type="match status" value="1"/>
</dbReference>
<evidence type="ECO:0000259" key="3">
    <source>
        <dbReference type="Pfam" id="PF20148"/>
    </source>
</evidence>
<dbReference type="Pfam" id="PF25023">
    <property type="entry name" value="TEN_YD-shell"/>
    <property type="match status" value="1"/>
</dbReference>
<evidence type="ECO:0000313" key="6">
    <source>
        <dbReference type="Proteomes" id="UP000253782"/>
    </source>
</evidence>
<dbReference type="OrthoDB" id="9816400at2"/>
<feature type="compositionally biased region" description="Polar residues" evidence="2">
    <location>
        <begin position="868"/>
        <end position="881"/>
    </location>
</feature>
<dbReference type="NCBIfam" id="TIGR03696">
    <property type="entry name" value="Rhs_assc_core"/>
    <property type="match status" value="1"/>
</dbReference>
<dbReference type="InterPro" id="IPR056823">
    <property type="entry name" value="TEN-like_YD-shell"/>
</dbReference>
<dbReference type="InterPro" id="IPR006530">
    <property type="entry name" value="YD"/>
</dbReference>
<evidence type="ECO:0000259" key="4">
    <source>
        <dbReference type="Pfam" id="PF25023"/>
    </source>
</evidence>
<sequence length="1507" mass="160683">MDAMRGLRTSGICMEIVGHTLPARQSGSGAYVTKGSTTSLIRQWMQCGLLFALFLCSALHATFAMADSGWCQSGSPTYAEAWTACHDPVNEAFYRKNYKVVQGCHDTSISTWIHVPYVQGYVAWTLLNGTTLMDPYGEVMFACRVGGTTPSPAKGNGCPSCNSGVADPINAGNGNVFRREEDITAGQLLTFTRYYNSSASAYAGNGVLGLHWLHTYARSLAYAPGGSPGTAVVAVTREDGRVNIYTLMNGVWAGEIDVHDALTEQVDANGQPTGWSLSRVATRSTELYDGSGHLVGIQGPDGFNLTLSYSTTSSSQAPGAGYLLTVSDPFNRTLQFAYDNTGRITQVQAPDGQLYRYAYDTLGNLQTVTFPDGKARTYLYNEPANSGGATVPALLTGLLDETGTRYVSYRYNAAGQAISNQLAGGVAAYTLSYNGDGSADVVDPLGASIHHGFTTVAGVTHATSMGGTCQSCGKESAWTVDFRGQITQATDFNGNVSRYEYDLDGMLVSRIDGYGGATPRAVHTDWNDTFHVPTERRVLNYNYDLVSKTDWTYNARGQILAKCDYDAANTGALSYICGSSTPPTGVRRWTYTYCDTVDTTVCPVVGLRLSVDGPRTDVSDITTYSYYLTDGATAQHGDLKSVTDALGHTTTYTAYDGAGRVTGMTDANGVSTVLTYTPRGWLKTRSTDGATTTLDYDATGNVTKVTDPDGVFVSYTYDPAHRLTDITDALGNRIHYTLDAAGNKTKEDTYDSTGTVRRTLSRSYNTLGQLTTITDALNRTIFNAGYNDSYDANGNLVHTADALGVQRKQSYDGLSRLVSALDNYNGTDTATQNTSSTFAYDARDQLTGVTDPSSLTTTYTYDGLGNRTALQSPDTGSSSDTYDAAGNRLTHTDARGIVSASSYDAINRLIGTVYASTPALNVSYSYDDANSVTGCTASRPLGRLTRVVESSVTTVFCYDTRGNVTQKQQIIGNVTDTTQYTYTLAGRLSTLLTPSNTGISDTYNANGQLTNVQVIPNGSSTASAVVSAITYLPFGPVNSYTLGNGQMVTRSYDTNYALTDLTSPALNLHFARDAMGNITAEGNTQGASPAAETYSYDPLYRLTSLNVAGTPVESFTYNPTGDRLSKAGGSLATGNYVYAAGTHQLSSIGNAARTYDANGNTTASVSGGQVYGFGYNDRNRMTVVQASGATVGTYTYNAFGQRVQKVAAVPTSIIQRYAYDEASHLIGEYAGAGSRDTIWMGDIPVATVDAAGTTSTVNYIHADGLGTPRAVTSGAGTTIWSWPYAGNAFGELAPTSTNGYMLNLRFPGQYYDAESALNYNVNRDYEAATGRYIQSDPMGLVAGPSTYAYTGGVPLSATDPLGLSTMVVCRPINDWRVKWAGPVHCGVFVWHMDCNGNRIIDRQYSLAGNRTPFPQGSNAPTAVDDRNAFFSGGDGVSNWYIPPPSGMTSPQFDAAITQAGDSYNSGQDYDAKNGPNSNTAANTIIHNAGGTLPDVPGAWQQHYHDGN</sequence>
<feature type="domain" description="DUF6531" evidence="3">
    <location>
        <begin position="167"/>
        <end position="244"/>
    </location>
</feature>
<dbReference type="NCBIfam" id="TIGR01643">
    <property type="entry name" value="YD_repeat_2x"/>
    <property type="match status" value="7"/>
</dbReference>
<dbReference type="Gene3D" id="2.180.10.10">
    <property type="entry name" value="RHS repeat-associated core"/>
    <property type="match status" value="3"/>
</dbReference>
<dbReference type="InterPro" id="IPR050708">
    <property type="entry name" value="T6SS_VgrG/RHS"/>
</dbReference>
<proteinExistence type="predicted"/>
<accession>A0A369UYI0</accession>
<name>A0A369UYI0_9GAMM</name>
<protein>
    <submittedName>
        <fullName evidence="5">RHS repeat protein</fullName>
    </submittedName>
</protein>
<gene>
    <name evidence="5" type="ORF">DVJ77_02110</name>
</gene>
<dbReference type="InterPro" id="IPR045351">
    <property type="entry name" value="DUF6531"/>
</dbReference>
<organism evidence="5 6">
    <name type="scientific">Dyella tabacisoli</name>
    <dbReference type="NCBI Taxonomy" id="2282381"/>
    <lineage>
        <taxon>Bacteria</taxon>
        <taxon>Pseudomonadati</taxon>
        <taxon>Pseudomonadota</taxon>
        <taxon>Gammaproteobacteria</taxon>
        <taxon>Lysobacterales</taxon>
        <taxon>Rhodanobacteraceae</taxon>
        <taxon>Dyella</taxon>
    </lineage>
</organism>
<dbReference type="InterPro" id="IPR031325">
    <property type="entry name" value="RHS_repeat"/>
</dbReference>
<dbReference type="Proteomes" id="UP000253782">
    <property type="component" value="Unassembled WGS sequence"/>
</dbReference>
<evidence type="ECO:0000313" key="5">
    <source>
        <dbReference type="EMBL" id="RDD83399.1"/>
    </source>
</evidence>
<evidence type="ECO:0000256" key="1">
    <source>
        <dbReference type="ARBA" id="ARBA00022737"/>
    </source>
</evidence>
<feature type="compositionally biased region" description="Polar residues" evidence="2">
    <location>
        <begin position="1474"/>
        <end position="1483"/>
    </location>
</feature>
<dbReference type="PRINTS" id="PR00394">
    <property type="entry name" value="RHSPROTEIN"/>
</dbReference>
<evidence type="ECO:0000256" key="2">
    <source>
        <dbReference type="SAM" id="MobiDB-lite"/>
    </source>
</evidence>
<feature type="domain" description="Teneurin-like YD-shell" evidence="4">
    <location>
        <begin position="1065"/>
        <end position="1336"/>
    </location>
</feature>
<dbReference type="EMBL" id="QQAH01000001">
    <property type="protein sequence ID" value="RDD83399.1"/>
    <property type="molecule type" value="Genomic_DNA"/>
</dbReference>
<dbReference type="InterPro" id="IPR022385">
    <property type="entry name" value="Rhs_assc_core"/>
</dbReference>
<keyword evidence="1" id="KW-0677">Repeat</keyword>
<dbReference type="Pfam" id="PF05593">
    <property type="entry name" value="RHS_repeat"/>
    <property type="match status" value="6"/>
</dbReference>
<reference evidence="5 6" key="1">
    <citation type="submission" date="2018-07" db="EMBL/GenBank/DDBJ databases">
        <title>Dyella tabacisoli L4-6T, whole genome shotgun sequence.</title>
        <authorList>
            <person name="Zhou X.-K."/>
            <person name="Li W.-J."/>
            <person name="Duan Y.-Q."/>
        </authorList>
    </citation>
    <scope>NUCLEOTIDE SEQUENCE [LARGE SCALE GENOMIC DNA]</scope>
    <source>
        <strain evidence="5 6">L4-6</strain>
    </source>
</reference>
<comment type="caution">
    <text evidence="5">The sequence shown here is derived from an EMBL/GenBank/DDBJ whole genome shotgun (WGS) entry which is preliminary data.</text>
</comment>
<dbReference type="PANTHER" id="PTHR32305:SF15">
    <property type="entry name" value="PROTEIN RHSA-RELATED"/>
    <property type="match status" value="1"/>
</dbReference>